<gene>
    <name evidence="2" type="ORF">TNCV_2853631</name>
</gene>
<sequence>MNSLVVGASDSRPEGLGSMLDATEYPTSTHVLVKSVGPKVLWAVSAETTEAGGWSIFLSSGSMPKLGRWR</sequence>
<dbReference type="EMBL" id="BMAU01021067">
    <property type="protein sequence ID" value="GFX89064.1"/>
    <property type="molecule type" value="Genomic_DNA"/>
</dbReference>
<protein>
    <submittedName>
        <fullName evidence="2">Uncharacterized protein</fullName>
    </submittedName>
</protein>
<organism evidence="2 3">
    <name type="scientific">Trichonephila clavipes</name>
    <name type="common">Golden silk orbweaver</name>
    <name type="synonym">Nephila clavipes</name>
    <dbReference type="NCBI Taxonomy" id="2585209"/>
    <lineage>
        <taxon>Eukaryota</taxon>
        <taxon>Metazoa</taxon>
        <taxon>Ecdysozoa</taxon>
        <taxon>Arthropoda</taxon>
        <taxon>Chelicerata</taxon>
        <taxon>Arachnida</taxon>
        <taxon>Araneae</taxon>
        <taxon>Araneomorphae</taxon>
        <taxon>Entelegynae</taxon>
        <taxon>Araneoidea</taxon>
        <taxon>Nephilidae</taxon>
        <taxon>Trichonephila</taxon>
    </lineage>
</organism>
<dbReference type="Proteomes" id="UP000887159">
    <property type="component" value="Unassembled WGS sequence"/>
</dbReference>
<dbReference type="AlphaFoldDB" id="A0A8X6RBF5"/>
<keyword evidence="3" id="KW-1185">Reference proteome</keyword>
<name>A0A8X6RBF5_TRICX</name>
<feature type="region of interest" description="Disordered" evidence="1">
    <location>
        <begin position="1"/>
        <end position="20"/>
    </location>
</feature>
<accession>A0A8X6RBF5</accession>
<proteinExistence type="predicted"/>
<evidence type="ECO:0000313" key="2">
    <source>
        <dbReference type="EMBL" id="GFX89064.1"/>
    </source>
</evidence>
<evidence type="ECO:0000256" key="1">
    <source>
        <dbReference type="SAM" id="MobiDB-lite"/>
    </source>
</evidence>
<reference evidence="2" key="1">
    <citation type="submission" date="2020-08" db="EMBL/GenBank/DDBJ databases">
        <title>Multicomponent nature underlies the extraordinary mechanical properties of spider dragline silk.</title>
        <authorList>
            <person name="Kono N."/>
            <person name="Nakamura H."/>
            <person name="Mori M."/>
            <person name="Yoshida Y."/>
            <person name="Ohtoshi R."/>
            <person name="Malay A.D."/>
            <person name="Moran D.A.P."/>
            <person name="Tomita M."/>
            <person name="Numata K."/>
            <person name="Arakawa K."/>
        </authorList>
    </citation>
    <scope>NUCLEOTIDE SEQUENCE</scope>
</reference>
<comment type="caution">
    <text evidence="2">The sequence shown here is derived from an EMBL/GenBank/DDBJ whole genome shotgun (WGS) entry which is preliminary data.</text>
</comment>
<evidence type="ECO:0000313" key="3">
    <source>
        <dbReference type="Proteomes" id="UP000887159"/>
    </source>
</evidence>